<evidence type="ECO:0000313" key="2">
    <source>
        <dbReference type="EMBL" id="KAK3930289.1"/>
    </source>
</evidence>
<accession>A0AAE1LTI5</accession>
<sequence>MSCRNVKALVYWTKERKVGIEPLTSVPSKARFVGAITPVKFSGDKKWYPGKVILISDDDDALDQKAREMASKIAEDNEKEDNAKNVCKPKMKRNVKKPSVGPGVATEKDVAAALGQRAPVPPELQTVKSAAAKLKKDTVKAHALAQRNLDSEVRNAIRKDLFKDTSSLSVTEKMPNQSAISEVMDVDESESASDDGASKRPQCSDDSDDEINSKIICCPTSQLIHKYSNPATTRFLRDLIFLFESKGDIEGKKCLTLLPIPDKVKKVELFPNKEVYIAASDKESLKVDFKNKPSSLIRETLYCLYGKKAFQTHTVTARGNKPGSYGIPNNVLRALHEFVNRNVDQSKQLKFSAMVASINKRAPEWRGRTTPSPSEMKKRKKTPFSKVISTSPFKCSPLKAPAGEDSDEGDDAEQQRQTVSTTAVSSPRKKTALLSESRTPSKGAAVSPTSKSPRRPSGGELSTAFGQGPPNYNSYHPQGYNPPPQGYNQPPQGYNQNPQGYNQSWDAFQSVPWQQVAFPNYHNGNEHPEYTTLN</sequence>
<keyword evidence="3" id="KW-1185">Reference proteome</keyword>
<proteinExistence type="predicted"/>
<feature type="compositionally biased region" description="Low complexity" evidence="1">
    <location>
        <begin position="486"/>
        <end position="503"/>
    </location>
</feature>
<evidence type="ECO:0000256" key="1">
    <source>
        <dbReference type="SAM" id="MobiDB-lite"/>
    </source>
</evidence>
<feature type="region of interest" description="Disordered" evidence="1">
    <location>
        <begin position="362"/>
        <end position="508"/>
    </location>
</feature>
<feature type="compositionally biased region" description="Acidic residues" evidence="1">
    <location>
        <begin position="184"/>
        <end position="193"/>
    </location>
</feature>
<feature type="region of interest" description="Disordered" evidence="1">
    <location>
        <begin position="172"/>
        <end position="208"/>
    </location>
</feature>
<gene>
    <name evidence="2" type="ORF">KUF71_005023</name>
</gene>
<name>A0AAE1LTI5_9NEOP</name>
<feature type="compositionally biased region" description="Polar residues" evidence="1">
    <location>
        <begin position="415"/>
        <end position="425"/>
    </location>
</feature>
<dbReference type="EMBL" id="JAHWGI010001411">
    <property type="protein sequence ID" value="KAK3930289.1"/>
    <property type="molecule type" value="Genomic_DNA"/>
</dbReference>
<protein>
    <submittedName>
        <fullName evidence="2">Eukaryotic peptide chain release factor GTP-binding subunit</fullName>
    </submittedName>
</protein>
<dbReference type="AlphaFoldDB" id="A0AAE1LTI5"/>
<reference evidence="2" key="2">
    <citation type="journal article" date="2023" name="BMC Genomics">
        <title>Pest status, molecular evolution, and epigenetic factors derived from the genome assembly of Frankliniella fusca, a thysanopteran phytovirus vector.</title>
        <authorList>
            <person name="Catto M.A."/>
            <person name="Labadie P.E."/>
            <person name="Jacobson A.L."/>
            <person name="Kennedy G.G."/>
            <person name="Srinivasan R."/>
            <person name="Hunt B.G."/>
        </authorList>
    </citation>
    <scope>NUCLEOTIDE SEQUENCE</scope>
    <source>
        <strain evidence="2">PL_HMW_Pooled</strain>
    </source>
</reference>
<organism evidence="2 3">
    <name type="scientific">Frankliniella fusca</name>
    <dbReference type="NCBI Taxonomy" id="407009"/>
    <lineage>
        <taxon>Eukaryota</taxon>
        <taxon>Metazoa</taxon>
        <taxon>Ecdysozoa</taxon>
        <taxon>Arthropoda</taxon>
        <taxon>Hexapoda</taxon>
        <taxon>Insecta</taxon>
        <taxon>Pterygota</taxon>
        <taxon>Neoptera</taxon>
        <taxon>Paraneoptera</taxon>
        <taxon>Thysanoptera</taxon>
        <taxon>Terebrantia</taxon>
        <taxon>Thripoidea</taxon>
        <taxon>Thripidae</taxon>
        <taxon>Frankliniella</taxon>
    </lineage>
</organism>
<dbReference type="Proteomes" id="UP001219518">
    <property type="component" value="Unassembled WGS sequence"/>
</dbReference>
<evidence type="ECO:0000313" key="3">
    <source>
        <dbReference type="Proteomes" id="UP001219518"/>
    </source>
</evidence>
<reference evidence="2" key="1">
    <citation type="submission" date="2021-07" db="EMBL/GenBank/DDBJ databases">
        <authorList>
            <person name="Catto M.A."/>
            <person name="Jacobson A."/>
            <person name="Kennedy G."/>
            <person name="Labadie P."/>
            <person name="Hunt B.G."/>
            <person name="Srinivasan R."/>
        </authorList>
    </citation>
    <scope>NUCLEOTIDE SEQUENCE</scope>
    <source>
        <strain evidence="2">PL_HMW_Pooled</strain>
        <tissue evidence="2">Head</tissue>
    </source>
</reference>
<comment type="caution">
    <text evidence="2">The sequence shown here is derived from an EMBL/GenBank/DDBJ whole genome shotgun (WGS) entry which is preliminary data.</text>
</comment>